<dbReference type="Proteomes" id="UP001144280">
    <property type="component" value="Unassembled WGS sequence"/>
</dbReference>
<accession>A0ABQ5QYG2</accession>
<dbReference type="Gene3D" id="1.10.287.1060">
    <property type="entry name" value="ESAT-6-like"/>
    <property type="match status" value="1"/>
</dbReference>
<proteinExistence type="predicted"/>
<evidence type="ECO:0000313" key="2">
    <source>
        <dbReference type="Proteomes" id="UP001144280"/>
    </source>
</evidence>
<keyword evidence="2" id="KW-1185">Reference proteome</keyword>
<evidence type="ECO:0000313" key="1">
    <source>
        <dbReference type="EMBL" id="GLH99593.1"/>
    </source>
</evidence>
<dbReference type="Pfam" id="PF06013">
    <property type="entry name" value="WXG100"/>
    <property type="match status" value="1"/>
</dbReference>
<reference evidence="1" key="1">
    <citation type="submission" date="2022-12" db="EMBL/GenBank/DDBJ databases">
        <title>New Phytohabitans aurantiacus sp. RD004123 nov., an actinomycete isolated from soil.</title>
        <authorList>
            <person name="Triningsih D.W."/>
            <person name="Harunari E."/>
            <person name="Igarashi Y."/>
        </authorList>
    </citation>
    <scope>NUCLEOTIDE SEQUENCE</scope>
    <source>
        <strain evidence="1">RD004123</strain>
    </source>
</reference>
<dbReference type="InterPro" id="IPR036689">
    <property type="entry name" value="ESAT-6-like_sf"/>
</dbReference>
<dbReference type="InterPro" id="IPR010310">
    <property type="entry name" value="T7SS_ESAT-6-like"/>
</dbReference>
<sequence length="95" mass="10124">MRTAYNFGALDAGAQSLEATRARLLADIADLEAACAPMLSVWEGSARDAYYQLQTIWRGVGDDVGVFVNAVKDGVVSANELAQIAETANTNRFAV</sequence>
<comment type="caution">
    <text evidence="1">The sequence shown here is derived from an EMBL/GenBank/DDBJ whole genome shotgun (WGS) entry which is preliminary data.</text>
</comment>
<organism evidence="1 2">
    <name type="scientific">Phytohabitans aurantiacus</name>
    <dbReference type="NCBI Taxonomy" id="3016789"/>
    <lineage>
        <taxon>Bacteria</taxon>
        <taxon>Bacillati</taxon>
        <taxon>Actinomycetota</taxon>
        <taxon>Actinomycetes</taxon>
        <taxon>Micromonosporales</taxon>
        <taxon>Micromonosporaceae</taxon>
    </lineage>
</organism>
<evidence type="ECO:0008006" key="3">
    <source>
        <dbReference type="Google" id="ProtNLM"/>
    </source>
</evidence>
<dbReference type="SUPFAM" id="SSF140453">
    <property type="entry name" value="EsxAB dimer-like"/>
    <property type="match status" value="1"/>
</dbReference>
<protein>
    <recommendedName>
        <fullName evidence="3">ESAT-6-like protein</fullName>
    </recommendedName>
</protein>
<dbReference type="RefSeq" id="WP_281899371.1">
    <property type="nucleotide sequence ID" value="NZ_BSDI01000025.1"/>
</dbReference>
<name>A0ABQ5QYG2_9ACTN</name>
<gene>
    <name evidence="1" type="ORF">Pa4123_48690</name>
</gene>
<dbReference type="EMBL" id="BSDI01000025">
    <property type="protein sequence ID" value="GLH99593.1"/>
    <property type="molecule type" value="Genomic_DNA"/>
</dbReference>